<gene>
    <name evidence="1" type="ORF">ElyMa_001785500</name>
</gene>
<protein>
    <submittedName>
        <fullName evidence="1">Zonadhesin</fullName>
    </submittedName>
</protein>
<evidence type="ECO:0000313" key="2">
    <source>
        <dbReference type="Proteomes" id="UP000762676"/>
    </source>
</evidence>
<keyword evidence="2" id="KW-1185">Reference proteome</keyword>
<dbReference type="Proteomes" id="UP000762676">
    <property type="component" value="Unassembled WGS sequence"/>
</dbReference>
<comment type="caution">
    <text evidence="1">The sequence shown here is derived from an EMBL/GenBank/DDBJ whole genome shotgun (WGS) entry which is preliminary data.</text>
</comment>
<accession>A0AAV4EE36</accession>
<name>A0AAV4EE36_9GAST</name>
<reference evidence="1 2" key="1">
    <citation type="journal article" date="2021" name="Elife">
        <title>Chloroplast acquisition without the gene transfer in kleptoplastic sea slugs, Plakobranchus ocellatus.</title>
        <authorList>
            <person name="Maeda T."/>
            <person name="Takahashi S."/>
            <person name="Yoshida T."/>
            <person name="Shimamura S."/>
            <person name="Takaki Y."/>
            <person name="Nagai Y."/>
            <person name="Toyoda A."/>
            <person name="Suzuki Y."/>
            <person name="Arimoto A."/>
            <person name="Ishii H."/>
            <person name="Satoh N."/>
            <person name="Nishiyama T."/>
            <person name="Hasebe M."/>
            <person name="Maruyama T."/>
            <person name="Minagawa J."/>
            <person name="Obokata J."/>
            <person name="Shigenobu S."/>
        </authorList>
    </citation>
    <scope>NUCLEOTIDE SEQUENCE [LARGE SCALE GENOMIC DNA]</scope>
</reference>
<dbReference type="EMBL" id="BMAT01003627">
    <property type="protein sequence ID" value="GFR59089.1"/>
    <property type="molecule type" value="Genomic_DNA"/>
</dbReference>
<evidence type="ECO:0000313" key="1">
    <source>
        <dbReference type="EMBL" id="GFR59089.1"/>
    </source>
</evidence>
<proteinExistence type="predicted"/>
<sequence length="227" mass="25492">MRALYGGESGDPIPVGCKLNRNPPLGVLTVKPRDPSTPPKDDKPVDIKVNYISINVTLVGQIMSNQKFCSQKIFLYCAQEDTGNLSGNYAWYGRDGSKHYDWTRLPDDGEDVEHNCEHNAKFCNLCGNPQGYLVTQKDLLPVTRLVLAGTGIGVVFDNTECFDLLSSCQEIYDTEQRQTGYFGKNRYMIDVDKAGPLRPFRVICEFDKTTDNAVTVVRARYLLDHLL</sequence>
<organism evidence="1 2">
    <name type="scientific">Elysia marginata</name>
    <dbReference type="NCBI Taxonomy" id="1093978"/>
    <lineage>
        <taxon>Eukaryota</taxon>
        <taxon>Metazoa</taxon>
        <taxon>Spiralia</taxon>
        <taxon>Lophotrochozoa</taxon>
        <taxon>Mollusca</taxon>
        <taxon>Gastropoda</taxon>
        <taxon>Heterobranchia</taxon>
        <taxon>Euthyneura</taxon>
        <taxon>Panpulmonata</taxon>
        <taxon>Sacoglossa</taxon>
        <taxon>Placobranchoidea</taxon>
        <taxon>Plakobranchidae</taxon>
        <taxon>Elysia</taxon>
    </lineage>
</organism>
<dbReference type="AlphaFoldDB" id="A0AAV4EE36"/>